<dbReference type="AlphaFoldDB" id="A0A2K1K301"/>
<organism evidence="1">
    <name type="scientific">Physcomitrium patens</name>
    <name type="common">Spreading-leaved earth moss</name>
    <name type="synonym">Physcomitrella patens</name>
    <dbReference type="NCBI Taxonomy" id="3218"/>
    <lineage>
        <taxon>Eukaryota</taxon>
        <taxon>Viridiplantae</taxon>
        <taxon>Streptophyta</taxon>
        <taxon>Embryophyta</taxon>
        <taxon>Bryophyta</taxon>
        <taxon>Bryophytina</taxon>
        <taxon>Bryopsida</taxon>
        <taxon>Funariidae</taxon>
        <taxon>Funariales</taxon>
        <taxon>Funariaceae</taxon>
        <taxon>Physcomitrium</taxon>
    </lineage>
</organism>
<dbReference type="Proteomes" id="UP000006727">
    <property type="component" value="Chromosome 9"/>
</dbReference>
<dbReference type="PaxDb" id="3218-PP1S29_165V6.1"/>
<keyword evidence="3" id="KW-1185">Reference proteome</keyword>
<dbReference type="Gramene" id="Pp3c9_12750V3.1">
    <property type="protein sequence ID" value="Pp3c9_12750V3.1"/>
    <property type="gene ID" value="Pp3c9_12750"/>
</dbReference>
<gene>
    <name evidence="1" type="ORF">PHYPA_012623</name>
</gene>
<protein>
    <submittedName>
        <fullName evidence="1 2">Uncharacterized protein</fullName>
    </submittedName>
</protein>
<dbReference type="EnsemblPlants" id="Pp3c9_12750V3.1">
    <property type="protein sequence ID" value="Pp3c9_12750V3.1"/>
    <property type="gene ID" value="Pp3c9_12750"/>
</dbReference>
<reference evidence="1 3" key="2">
    <citation type="journal article" date="2018" name="Plant J.">
        <title>The Physcomitrella patens chromosome-scale assembly reveals moss genome structure and evolution.</title>
        <authorList>
            <person name="Lang D."/>
            <person name="Ullrich K.K."/>
            <person name="Murat F."/>
            <person name="Fuchs J."/>
            <person name="Jenkins J."/>
            <person name="Haas F.B."/>
            <person name="Piednoel M."/>
            <person name="Gundlach H."/>
            <person name="Van Bel M."/>
            <person name="Meyberg R."/>
            <person name="Vives C."/>
            <person name="Morata J."/>
            <person name="Symeonidi A."/>
            <person name="Hiss M."/>
            <person name="Muchero W."/>
            <person name="Kamisugi Y."/>
            <person name="Saleh O."/>
            <person name="Blanc G."/>
            <person name="Decker E.L."/>
            <person name="van Gessel N."/>
            <person name="Grimwood J."/>
            <person name="Hayes R.D."/>
            <person name="Graham S.W."/>
            <person name="Gunter L.E."/>
            <person name="McDaniel S.F."/>
            <person name="Hoernstein S.N.W."/>
            <person name="Larsson A."/>
            <person name="Li F.W."/>
            <person name="Perroud P.F."/>
            <person name="Phillips J."/>
            <person name="Ranjan P."/>
            <person name="Rokshar D.S."/>
            <person name="Rothfels C.J."/>
            <person name="Schneider L."/>
            <person name="Shu S."/>
            <person name="Stevenson D.W."/>
            <person name="Thummler F."/>
            <person name="Tillich M."/>
            <person name="Villarreal Aguilar J.C."/>
            <person name="Widiez T."/>
            <person name="Wong G.K."/>
            <person name="Wymore A."/>
            <person name="Zhang Y."/>
            <person name="Zimmer A.D."/>
            <person name="Quatrano R.S."/>
            <person name="Mayer K.F.X."/>
            <person name="Goodstein D."/>
            <person name="Casacuberta J.M."/>
            <person name="Vandepoele K."/>
            <person name="Reski R."/>
            <person name="Cuming A.C."/>
            <person name="Tuskan G.A."/>
            <person name="Maumus F."/>
            <person name="Salse J."/>
            <person name="Schmutz J."/>
            <person name="Rensing S.A."/>
        </authorList>
    </citation>
    <scope>NUCLEOTIDE SEQUENCE [LARGE SCALE GENOMIC DNA]</scope>
    <source>
        <strain evidence="2 3">cv. Gransden 2004</strain>
    </source>
</reference>
<dbReference type="EMBL" id="ABEU02000009">
    <property type="protein sequence ID" value="PNR48148.1"/>
    <property type="molecule type" value="Genomic_DNA"/>
</dbReference>
<evidence type="ECO:0000313" key="1">
    <source>
        <dbReference type="EMBL" id="PNR48148.1"/>
    </source>
</evidence>
<sequence>MRRDPVSGRDAECSRPPTYFAALPLGLLASGKENGFCERRTVTFGGWGTDLYTICFQMVDRPELIRARNLSPVHLLEDLTDRLQTQMKPWVVIKDVFRTTSYFKSYEGGSNATGFAFVEMVLGVFSAKRTKMLDSKNIDQSEL</sequence>
<reference evidence="2" key="3">
    <citation type="submission" date="2020-12" db="UniProtKB">
        <authorList>
            <consortium name="EnsemblPlants"/>
        </authorList>
    </citation>
    <scope>IDENTIFICATION</scope>
</reference>
<accession>A0A2K1K301</accession>
<dbReference type="InParanoid" id="A0A2K1K301"/>
<reference evidence="1 3" key="1">
    <citation type="journal article" date="2008" name="Science">
        <title>The Physcomitrella genome reveals evolutionary insights into the conquest of land by plants.</title>
        <authorList>
            <person name="Rensing S."/>
            <person name="Lang D."/>
            <person name="Zimmer A."/>
            <person name="Terry A."/>
            <person name="Salamov A."/>
            <person name="Shapiro H."/>
            <person name="Nishiyama T."/>
            <person name="Perroud P.-F."/>
            <person name="Lindquist E."/>
            <person name="Kamisugi Y."/>
            <person name="Tanahashi T."/>
            <person name="Sakakibara K."/>
            <person name="Fujita T."/>
            <person name="Oishi K."/>
            <person name="Shin-I T."/>
            <person name="Kuroki Y."/>
            <person name="Toyoda A."/>
            <person name="Suzuki Y."/>
            <person name="Hashimoto A."/>
            <person name="Yamaguchi K."/>
            <person name="Sugano A."/>
            <person name="Kohara Y."/>
            <person name="Fujiyama A."/>
            <person name="Anterola A."/>
            <person name="Aoki S."/>
            <person name="Ashton N."/>
            <person name="Barbazuk W.B."/>
            <person name="Barker E."/>
            <person name="Bennetzen J."/>
            <person name="Bezanilla M."/>
            <person name="Blankenship R."/>
            <person name="Cho S.H."/>
            <person name="Dutcher S."/>
            <person name="Estelle M."/>
            <person name="Fawcett J.A."/>
            <person name="Gundlach H."/>
            <person name="Hanada K."/>
            <person name="Heyl A."/>
            <person name="Hicks K.A."/>
            <person name="Hugh J."/>
            <person name="Lohr M."/>
            <person name="Mayer K."/>
            <person name="Melkozernov A."/>
            <person name="Murata T."/>
            <person name="Nelson D."/>
            <person name="Pils B."/>
            <person name="Prigge M."/>
            <person name="Reiss B."/>
            <person name="Renner T."/>
            <person name="Rombauts S."/>
            <person name="Rushton P."/>
            <person name="Sanderfoot A."/>
            <person name="Schween G."/>
            <person name="Shiu S.-H."/>
            <person name="Stueber K."/>
            <person name="Theodoulou F.L."/>
            <person name="Tu H."/>
            <person name="Van de Peer Y."/>
            <person name="Verrier P.J."/>
            <person name="Waters E."/>
            <person name="Wood A."/>
            <person name="Yang L."/>
            <person name="Cove D."/>
            <person name="Cuming A."/>
            <person name="Hasebe M."/>
            <person name="Lucas S."/>
            <person name="Mishler D.B."/>
            <person name="Reski R."/>
            <person name="Grigoriev I."/>
            <person name="Quatrano R.S."/>
            <person name="Boore J.L."/>
        </authorList>
    </citation>
    <scope>NUCLEOTIDE SEQUENCE [LARGE SCALE GENOMIC DNA]</scope>
    <source>
        <strain evidence="2 3">cv. Gransden 2004</strain>
    </source>
</reference>
<name>A0A2K1K301_PHYPA</name>
<evidence type="ECO:0000313" key="2">
    <source>
        <dbReference type="EnsemblPlants" id="Pp3c9_12750V3.1"/>
    </source>
</evidence>
<proteinExistence type="predicted"/>
<evidence type="ECO:0000313" key="3">
    <source>
        <dbReference type="Proteomes" id="UP000006727"/>
    </source>
</evidence>